<proteinExistence type="predicted"/>
<accession>A0A1F4SPB4</accession>
<name>A0A1F4SPB4_UNCSA</name>
<dbReference type="EMBL" id="MEUB01000030">
    <property type="protein sequence ID" value="OGC22250.1"/>
    <property type="molecule type" value="Genomic_DNA"/>
</dbReference>
<reference evidence="2 3" key="1">
    <citation type="journal article" date="2016" name="Nat. Commun.">
        <title>Thousands of microbial genomes shed light on interconnected biogeochemical processes in an aquifer system.</title>
        <authorList>
            <person name="Anantharaman K."/>
            <person name="Brown C.T."/>
            <person name="Hug L.A."/>
            <person name="Sharon I."/>
            <person name="Castelle C.J."/>
            <person name="Probst A.J."/>
            <person name="Thomas B.C."/>
            <person name="Singh A."/>
            <person name="Wilkins M.J."/>
            <person name="Karaoz U."/>
            <person name="Brodie E.L."/>
            <person name="Williams K.H."/>
            <person name="Hubbard S.S."/>
            <person name="Banfield J.F."/>
        </authorList>
    </citation>
    <scope>NUCLEOTIDE SEQUENCE [LARGE SCALE GENOMIC DNA]</scope>
</reference>
<evidence type="ECO:0000313" key="2">
    <source>
        <dbReference type="EMBL" id="OGC22250.1"/>
    </source>
</evidence>
<evidence type="ECO:0008006" key="4">
    <source>
        <dbReference type="Google" id="ProtNLM"/>
    </source>
</evidence>
<dbReference type="Proteomes" id="UP000178417">
    <property type="component" value="Unassembled WGS sequence"/>
</dbReference>
<dbReference type="STRING" id="1802579.A2310_01480"/>
<keyword evidence="1" id="KW-0812">Transmembrane</keyword>
<evidence type="ECO:0000256" key="1">
    <source>
        <dbReference type="SAM" id="Phobius"/>
    </source>
</evidence>
<keyword evidence="1" id="KW-1133">Transmembrane helix</keyword>
<dbReference type="Pfam" id="PF07963">
    <property type="entry name" value="N_methyl"/>
    <property type="match status" value="1"/>
</dbReference>
<sequence length="130" mass="14253">MNNKAFTLVELVVAIVVISVSFLALIAVFTAVMPKSMGVESISKATYLANRITEETAAKKFSSISSVGQTNFAIPFDKFKYEIVIDFVTTAEPDVVSVNPTNFKRVKVHVWSNLSPTVEVVTLVTTYESL</sequence>
<dbReference type="InterPro" id="IPR012902">
    <property type="entry name" value="N_methyl_site"/>
</dbReference>
<comment type="caution">
    <text evidence="2">The sequence shown here is derived from an EMBL/GenBank/DDBJ whole genome shotgun (WGS) entry which is preliminary data.</text>
</comment>
<organism evidence="2 3">
    <name type="scientific">candidate division WOR-1 bacterium RIFOXYB2_FULL_37_13</name>
    <dbReference type="NCBI Taxonomy" id="1802579"/>
    <lineage>
        <taxon>Bacteria</taxon>
        <taxon>Bacillati</taxon>
        <taxon>Saganbacteria</taxon>
    </lineage>
</organism>
<evidence type="ECO:0000313" key="3">
    <source>
        <dbReference type="Proteomes" id="UP000178417"/>
    </source>
</evidence>
<keyword evidence="1" id="KW-0472">Membrane</keyword>
<protein>
    <recommendedName>
        <fullName evidence="4">Type II secretion system protein GspI C-terminal domain-containing protein</fullName>
    </recommendedName>
</protein>
<gene>
    <name evidence="2" type="ORF">A2310_01480</name>
</gene>
<feature type="transmembrane region" description="Helical" evidence="1">
    <location>
        <begin position="12"/>
        <end position="33"/>
    </location>
</feature>
<dbReference type="AlphaFoldDB" id="A0A1F4SPB4"/>